<protein>
    <recommendedName>
        <fullName evidence="3">Aldose 1-epimerase</fullName>
    </recommendedName>
</protein>
<proteinExistence type="predicted"/>
<dbReference type="RefSeq" id="WP_009529120.1">
    <property type="nucleotide sequence ID" value="NZ_JH414603.1"/>
</dbReference>
<dbReference type="InterPro" id="IPR008183">
    <property type="entry name" value="Aldose_1/G6P_1-epimerase"/>
</dbReference>
<dbReference type="GO" id="GO:0005975">
    <property type="term" value="P:carbohydrate metabolic process"/>
    <property type="evidence" value="ECO:0007669"/>
    <property type="project" value="InterPro"/>
</dbReference>
<dbReference type="HOGENOM" id="CLU_959256_0_0_9"/>
<gene>
    <name evidence="1" type="ORF">HMPREF9628_01074</name>
</gene>
<dbReference type="InterPro" id="IPR011013">
    <property type="entry name" value="Gal_mutarotase_sf_dom"/>
</dbReference>
<dbReference type="Pfam" id="PF01263">
    <property type="entry name" value="Aldose_epim"/>
    <property type="match status" value="1"/>
</dbReference>
<evidence type="ECO:0000313" key="1">
    <source>
        <dbReference type="EMBL" id="EHL19901.1"/>
    </source>
</evidence>
<dbReference type="Gene3D" id="2.70.98.10">
    <property type="match status" value="1"/>
</dbReference>
<evidence type="ECO:0008006" key="3">
    <source>
        <dbReference type="Google" id="ProtNLM"/>
    </source>
</evidence>
<reference evidence="1 2" key="1">
    <citation type="submission" date="2011-08" db="EMBL/GenBank/DDBJ databases">
        <title>The Genome Sequence of Eubacteriaceae bacterium CM5.</title>
        <authorList>
            <consortium name="The Broad Institute Genome Sequencing Platform"/>
            <person name="Earl A."/>
            <person name="Ward D."/>
            <person name="Feldgarden M."/>
            <person name="Gevers D."/>
            <person name="Sizova M."/>
            <person name="Hazen A."/>
            <person name="Epstein S."/>
            <person name="Young S.K."/>
            <person name="Zeng Q."/>
            <person name="Gargeya S."/>
            <person name="Fitzgerald M."/>
            <person name="Haas B."/>
            <person name="Abouelleil A."/>
            <person name="Alvarado L."/>
            <person name="Arachchi H.M."/>
            <person name="Berlin A."/>
            <person name="Brown A."/>
            <person name="Chapman S.B."/>
            <person name="Chen Z."/>
            <person name="Dunbar C."/>
            <person name="Freedman E."/>
            <person name="Gearin G."/>
            <person name="Gellesch M."/>
            <person name="Goldberg J."/>
            <person name="Griggs A."/>
            <person name="Gujja S."/>
            <person name="Heiman D."/>
            <person name="Howarth C."/>
            <person name="Larson L."/>
            <person name="Lui A."/>
            <person name="MacDonald P.J.P."/>
            <person name="Montmayeur A."/>
            <person name="Murphy C."/>
            <person name="Neiman D."/>
            <person name="Pearson M."/>
            <person name="Priest M."/>
            <person name="Roberts A."/>
            <person name="Saif S."/>
            <person name="Shea T."/>
            <person name="Shenoy N."/>
            <person name="Sisk P."/>
            <person name="Stolte C."/>
            <person name="Sykes S."/>
            <person name="Wortman J."/>
            <person name="Nusbaum C."/>
            <person name="Birren B."/>
        </authorList>
    </citation>
    <scope>NUCLEOTIDE SEQUENCE [LARGE SCALE GENOMIC DNA]</scope>
    <source>
        <strain evidence="1 2">CM5</strain>
    </source>
</reference>
<dbReference type="Proteomes" id="UP000003379">
    <property type="component" value="Unassembled WGS sequence"/>
</dbReference>
<dbReference type="AlphaFoldDB" id="G9XAQ7"/>
<dbReference type="SUPFAM" id="SSF74650">
    <property type="entry name" value="Galactose mutarotase-like"/>
    <property type="match status" value="1"/>
</dbReference>
<dbReference type="InterPro" id="IPR014718">
    <property type="entry name" value="GH-type_carb-bd"/>
</dbReference>
<dbReference type="GO" id="GO:0016853">
    <property type="term" value="F:isomerase activity"/>
    <property type="evidence" value="ECO:0007669"/>
    <property type="project" value="InterPro"/>
</dbReference>
<dbReference type="GO" id="GO:0030246">
    <property type="term" value="F:carbohydrate binding"/>
    <property type="evidence" value="ECO:0007669"/>
    <property type="project" value="InterPro"/>
</dbReference>
<comment type="caution">
    <text evidence="1">The sequence shown here is derived from an EMBL/GenBank/DDBJ whole genome shotgun (WGS) entry which is preliminary data.</text>
</comment>
<dbReference type="EMBL" id="AFZG01000013">
    <property type="protein sequence ID" value="EHL19901.1"/>
    <property type="molecule type" value="Genomic_DNA"/>
</dbReference>
<accession>G9XAQ7</accession>
<name>G9XAQ7_9FIRM</name>
<organism evidence="1 2">
    <name type="scientific">Peptoanaerobacter stomatis</name>
    <dbReference type="NCBI Taxonomy" id="796937"/>
    <lineage>
        <taxon>Bacteria</taxon>
        <taxon>Bacillati</taxon>
        <taxon>Bacillota</taxon>
        <taxon>Clostridia</taxon>
        <taxon>Peptostreptococcales</taxon>
        <taxon>Filifactoraceae</taxon>
        <taxon>Peptoanaerobacter</taxon>
    </lineage>
</organism>
<sequence>MKIQIIPIKIGDMNTNEIVIENSQKIKVAFLTYCGIITKFEVPDSNGNFENIIKHQKDNLYDKNSLDYGNIIMITSDKSSLLDKKEYIFMDDMEFFSKSNISEYEFETFREKDLIRVSLKSTTLHSNGFNINKIIKYSLDEENNFLIDYEIESEKSISLNIFNNLSFNIRPEDEEGILNHRLLIPSKFFYQISSKEAKIRKLSVEKTPFDFSYLRAIKDGVNSHYGRIHKNEVYNTLFELENMDIEPTVSIYQENSKRFLNITTNNTYIFVNSNNISNNEFINIRFYDFILNDKWMRLEFPVITPDNKYHKFINYNFKIM</sequence>
<evidence type="ECO:0000313" key="2">
    <source>
        <dbReference type="Proteomes" id="UP000003379"/>
    </source>
</evidence>
<dbReference type="STRING" id="796937.HMPREF9630_01467"/>